<dbReference type="EMBL" id="LNQE01001001">
    <property type="protein sequence ID" value="KUG21959.1"/>
    <property type="molecule type" value="Genomic_DNA"/>
</dbReference>
<gene>
    <name evidence="2" type="ORF">ASZ90_008269</name>
</gene>
<evidence type="ECO:0000313" key="2">
    <source>
        <dbReference type="EMBL" id="KUG21959.1"/>
    </source>
</evidence>
<sequence>MFPEQSGKRRILGTRPTSKKGESKQPESRNPMDHRQDNSGMIPKGVIQYPT</sequence>
<organism evidence="2">
    <name type="scientific">hydrocarbon metagenome</name>
    <dbReference type="NCBI Taxonomy" id="938273"/>
    <lineage>
        <taxon>unclassified sequences</taxon>
        <taxon>metagenomes</taxon>
        <taxon>ecological metagenomes</taxon>
    </lineage>
</organism>
<feature type="region of interest" description="Disordered" evidence="1">
    <location>
        <begin position="1"/>
        <end position="51"/>
    </location>
</feature>
<reference evidence="2" key="1">
    <citation type="journal article" date="2015" name="Proc. Natl. Acad. Sci. U.S.A.">
        <title>Networks of energetic and metabolic interactions define dynamics in microbial communities.</title>
        <authorList>
            <person name="Embree M."/>
            <person name="Liu J.K."/>
            <person name="Al-Bassam M.M."/>
            <person name="Zengler K."/>
        </authorList>
    </citation>
    <scope>NUCLEOTIDE SEQUENCE</scope>
</reference>
<comment type="caution">
    <text evidence="2">The sequence shown here is derived from an EMBL/GenBank/DDBJ whole genome shotgun (WGS) entry which is preliminary data.</text>
</comment>
<protein>
    <submittedName>
        <fullName evidence="2">Uncharacterized protein</fullName>
    </submittedName>
</protein>
<evidence type="ECO:0000256" key="1">
    <source>
        <dbReference type="SAM" id="MobiDB-lite"/>
    </source>
</evidence>
<accession>A0A0W8FM74</accession>
<proteinExistence type="predicted"/>
<dbReference type="AlphaFoldDB" id="A0A0W8FM74"/>
<feature type="compositionally biased region" description="Basic and acidic residues" evidence="1">
    <location>
        <begin position="19"/>
        <end position="37"/>
    </location>
</feature>
<name>A0A0W8FM74_9ZZZZ</name>